<dbReference type="EMBL" id="FNQY01000003">
    <property type="protein sequence ID" value="SDZ87051.1"/>
    <property type="molecule type" value="Genomic_DNA"/>
</dbReference>
<name>A0A1H3WJR8_9BACT</name>
<evidence type="ECO:0008006" key="4">
    <source>
        <dbReference type="Google" id="ProtNLM"/>
    </source>
</evidence>
<keyword evidence="1" id="KW-0732">Signal</keyword>
<accession>A0A1H3WJR8</accession>
<evidence type="ECO:0000256" key="1">
    <source>
        <dbReference type="SAM" id="SignalP"/>
    </source>
</evidence>
<reference evidence="2 3" key="1">
    <citation type="submission" date="2016-10" db="EMBL/GenBank/DDBJ databases">
        <authorList>
            <person name="de Groot N.N."/>
        </authorList>
    </citation>
    <scope>NUCLEOTIDE SEQUENCE [LARGE SCALE GENOMIC DNA]</scope>
    <source>
        <strain evidence="2 3">Vu-144</strain>
    </source>
</reference>
<evidence type="ECO:0000313" key="3">
    <source>
        <dbReference type="Proteomes" id="UP000199041"/>
    </source>
</evidence>
<dbReference type="Proteomes" id="UP000199041">
    <property type="component" value="Unassembled WGS sequence"/>
</dbReference>
<dbReference type="AlphaFoldDB" id="A0A1H3WJR8"/>
<feature type="chain" id="PRO_5011558670" description="Outer membrane lipoprotein-sorting protein" evidence="1">
    <location>
        <begin position="27"/>
        <end position="211"/>
    </location>
</feature>
<sequence length="211" mass="24209">MFIASYRKVIRLVLLLCVAISAIVQQGCITSQKMMDAVHGQYYQYKFSMRESNSRKKAVWQKDGVQIIFSPDYNRINFSVINHSERPVEIIWTKSAMVQQSDSSAIIHGGISLSSNPRIQPSSVIAKGKNLQDFILPLLLINVNGQKLSIRDIYPEKDDELSVKNDWIMHLIGQDLFKLYLTIKINDQEGKLPFTFYPIEIMRGAHSFKKQ</sequence>
<gene>
    <name evidence="2" type="ORF">SAMN05192529_10365</name>
</gene>
<dbReference type="STRING" id="551991.SAMN05192529_10365"/>
<feature type="signal peptide" evidence="1">
    <location>
        <begin position="1"/>
        <end position="26"/>
    </location>
</feature>
<proteinExistence type="predicted"/>
<dbReference type="OrthoDB" id="664594at2"/>
<organism evidence="2 3">
    <name type="scientific">Arachidicoccus rhizosphaerae</name>
    <dbReference type="NCBI Taxonomy" id="551991"/>
    <lineage>
        <taxon>Bacteria</taxon>
        <taxon>Pseudomonadati</taxon>
        <taxon>Bacteroidota</taxon>
        <taxon>Chitinophagia</taxon>
        <taxon>Chitinophagales</taxon>
        <taxon>Chitinophagaceae</taxon>
        <taxon>Arachidicoccus</taxon>
    </lineage>
</organism>
<protein>
    <recommendedName>
        <fullName evidence="4">Outer membrane lipoprotein-sorting protein</fullName>
    </recommendedName>
</protein>
<keyword evidence="3" id="KW-1185">Reference proteome</keyword>
<evidence type="ECO:0000313" key="2">
    <source>
        <dbReference type="EMBL" id="SDZ87051.1"/>
    </source>
</evidence>
<dbReference type="RefSeq" id="WP_091393823.1">
    <property type="nucleotide sequence ID" value="NZ_FNQY01000003.1"/>
</dbReference>